<dbReference type="Pfam" id="PF07714">
    <property type="entry name" value="PK_Tyr_Ser-Thr"/>
    <property type="match status" value="1"/>
</dbReference>
<dbReference type="Gene3D" id="2.30.30.40">
    <property type="entry name" value="SH3 Domains"/>
    <property type="match status" value="1"/>
</dbReference>
<evidence type="ECO:0000256" key="1">
    <source>
        <dbReference type="ARBA" id="ARBA00004496"/>
    </source>
</evidence>
<evidence type="ECO:0000256" key="4">
    <source>
        <dbReference type="ARBA" id="ARBA00022553"/>
    </source>
</evidence>
<keyword evidence="7 14" id="KW-0418">Kinase</keyword>
<accession>M3YA94</accession>
<dbReference type="GO" id="GO:0016604">
    <property type="term" value="C:nuclear body"/>
    <property type="evidence" value="ECO:0007669"/>
    <property type="project" value="Ensembl"/>
</dbReference>
<evidence type="ECO:0000256" key="3">
    <source>
        <dbReference type="ARBA" id="ARBA00022490"/>
    </source>
</evidence>
<keyword evidence="4" id="KW-0597">Phosphoprotein</keyword>
<sequence length="444" mass="50173">AASWDQAPLGPQHVGLWDFEARRDEERTFRAGHLFHVAGKEGRRWRAAPLDAEGRPLTEGCMPHNYLAEKETVESELWFFGPISRLEAQHCLQAEGSVAASLVRVGQKPGADYSLSVRDRQAMRHYRVWCRAGRLHLSEAASYPSLAELLGHHKGRSLSHGLPRTVPCRKPEPEPPPHWADWQRPHEEFRLCRKLGSGYFGGVFEGIWKDRVQVAIKVIARDNLLHQHTFQAEIQATKKLQHKHILVLCAAASVGDPYIVPELLAKGSLLELLRDSEKSLPVSELVDIASQVAEGMCYLQSQNYVHRDLATRNILVGAHNICKVGDFGLARFIQDEREAAHGQGRPGRWHRPSKCSYGHTDVRSFRILHQETFSRGSIPYPGTSRHEAFQRVESGYRMPCPPERPAAAAHKLMLSCWHRDPEHRPCFQAVPEKLSSVSTYENPL</sequence>
<dbReference type="PROSITE" id="PS50011">
    <property type="entry name" value="PROTEIN_KINASE_DOM"/>
    <property type="match status" value="1"/>
</dbReference>
<feature type="domain" description="Protein kinase" evidence="16">
    <location>
        <begin position="189"/>
        <end position="444"/>
    </location>
</feature>
<evidence type="ECO:0000256" key="2">
    <source>
        <dbReference type="ARBA" id="ARBA00022443"/>
    </source>
</evidence>
<dbReference type="FunFam" id="2.30.30.40:FF:000229">
    <property type="entry name" value="Tyrosine-protein kinase"/>
    <property type="match status" value="1"/>
</dbReference>
<proteinExistence type="inferred from homology"/>
<dbReference type="InterPro" id="IPR020635">
    <property type="entry name" value="Tyr_kinase_cat_dom"/>
</dbReference>
<dbReference type="AlphaFoldDB" id="M3YA94"/>
<dbReference type="Pfam" id="PF00017">
    <property type="entry name" value="SH2"/>
    <property type="match status" value="1"/>
</dbReference>
<keyword evidence="3" id="KW-0963">Cytoplasm</keyword>
<dbReference type="PRINTS" id="PR00109">
    <property type="entry name" value="TYRKINASE"/>
</dbReference>
<organism evidence="17">
    <name type="scientific">Mustela putorius furo</name>
    <name type="common">European domestic ferret</name>
    <name type="synonym">Mustela furo</name>
    <dbReference type="NCBI Taxonomy" id="9669"/>
    <lineage>
        <taxon>Eukaryota</taxon>
        <taxon>Metazoa</taxon>
        <taxon>Chordata</taxon>
        <taxon>Craniata</taxon>
        <taxon>Vertebrata</taxon>
        <taxon>Euteleostomi</taxon>
        <taxon>Mammalia</taxon>
        <taxon>Eutheria</taxon>
        <taxon>Laurasiatheria</taxon>
        <taxon>Carnivora</taxon>
        <taxon>Caniformia</taxon>
        <taxon>Musteloidea</taxon>
        <taxon>Mustelidae</taxon>
        <taxon>Mustelinae</taxon>
        <taxon>Mustela</taxon>
    </lineage>
</organism>
<name>M3YA94_MUSPF</name>
<keyword evidence="10 14" id="KW-0829">Tyrosine-protein kinase</keyword>
<dbReference type="InterPro" id="IPR000980">
    <property type="entry name" value="SH2"/>
</dbReference>
<dbReference type="InterPro" id="IPR050198">
    <property type="entry name" value="Non-receptor_tyrosine_kinases"/>
</dbReference>
<dbReference type="GO" id="GO:0005829">
    <property type="term" value="C:cytosol"/>
    <property type="evidence" value="ECO:0007669"/>
    <property type="project" value="Ensembl"/>
</dbReference>
<dbReference type="EMBL" id="AEYP01050504">
    <property type="status" value="NOT_ANNOTATED_CDS"/>
    <property type="molecule type" value="Genomic_DNA"/>
</dbReference>
<dbReference type="GO" id="GO:0004715">
    <property type="term" value="F:non-membrane spanning protein tyrosine kinase activity"/>
    <property type="evidence" value="ECO:0007669"/>
    <property type="project" value="UniProtKB-EC"/>
</dbReference>
<evidence type="ECO:0000256" key="9">
    <source>
        <dbReference type="ARBA" id="ARBA00022999"/>
    </source>
</evidence>
<dbReference type="PROSITE" id="PS00107">
    <property type="entry name" value="PROTEIN_KINASE_ATP"/>
    <property type="match status" value="1"/>
</dbReference>
<evidence type="ECO:0000259" key="15">
    <source>
        <dbReference type="PROSITE" id="PS50001"/>
    </source>
</evidence>
<evidence type="ECO:0000256" key="11">
    <source>
        <dbReference type="ARBA" id="ARBA00051245"/>
    </source>
</evidence>
<dbReference type="InterPro" id="IPR017441">
    <property type="entry name" value="Protein_kinase_ATP_BS"/>
</dbReference>
<keyword evidence="5 14" id="KW-0808">Transferase</keyword>
<evidence type="ECO:0000256" key="5">
    <source>
        <dbReference type="ARBA" id="ARBA00022679"/>
    </source>
</evidence>
<evidence type="ECO:0000256" key="10">
    <source>
        <dbReference type="ARBA" id="ARBA00023137"/>
    </source>
</evidence>
<dbReference type="Gene3D" id="3.30.505.10">
    <property type="entry name" value="SH2 domain"/>
    <property type="match status" value="1"/>
</dbReference>
<evidence type="ECO:0000256" key="8">
    <source>
        <dbReference type="ARBA" id="ARBA00022840"/>
    </source>
</evidence>
<protein>
    <recommendedName>
        <fullName evidence="14">Tyrosine-protein kinase</fullName>
        <ecNumber evidence="14">2.7.10.2</ecNumber>
    </recommendedName>
</protein>
<dbReference type="InterPro" id="IPR000719">
    <property type="entry name" value="Prot_kinase_dom"/>
</dbReference>
<gene>
    <name evidence="17" type="primary">PTK6</name>
</gene>
<evidence type="ECO:0000256" key="13">
    <source>
        <dbReference type="PROSITE-ProRule" id="PRU10141"/>
    </source>
</evidence>
<dbReference type="HOGENOM" id="CLU_000288_7_2_1"/>
<dbReference type="GO" id="GO:0005886">
    <property type="term" value="C:plasma membrane"/>
    <property type="evidence" value="ECO:0007669"/>
    <property type="project" value="Ensembl"/>
</dbReference>
<evidence type="ECO:0000256" key="6">
    <source>
        <dbReference type="ARBA" id="ARBA00022741"/>
    </source>
</evidence>
<dbReference type="GO" id="GO:0042802">
    <property type="term" value="F:identical protein binding"/>
    <property type="evidence" value="ECO:0007669"/>
    <property type="project" value="Ensembl"/>
</dbReference>
<dbReference type="OMA" id="KHVQTGF"/>
<dbReference type="GO" id="GO:0001726">
    <property type="term" value="C:ruffle"/>
    <property type="evidence" value="ECO:0007669"/>
    <property type="project" value="Ensembl"/>
</dbReference>
<dbReference type="SUPFAM" id="SSF55550">
    <property type="entry name" value="SH2 domain"/>
    <property type="match status" value="1"/>
</dbReference>
<dbReference type="SUPFAM" id="SSF56112">
    <property type="entry name" value="Protein kinase-like (PK-like)"/>
    <property type="match status" value="1"/>
</dbReference>
<comment type="subcellular location">
    <subcellularLocation>
        <location evidence="1">Cytoplasm</location>
    </subcellularLocation>
</comment>
<dbReference type="Gene3D" id="3.30.200.20">
    <property type="entry name" value="Phosphorylase Kinase, domain 1"/>
    <property type="match status" value="1"/>
</dbReference>
<dbReference type="GO" id="GO:0060575">
    <property type="term" value="P:intestinal epithelial cell differentiation"/>
    <property type="evidence" value="ECO:0007669"/>
    <property type="project" value="Ensembl"/>
</dbReference>
<dbReference type="STRING" id="9669.ENSMPUP00000008251"/>
<dbReference type="GO" id="GO:0010976">
    <property type="term" value="P:positive regulation of neuron projection development"/>
    <property type="evidence" value="ECO:0007669"/>
    <property type="project" value="Ensembl"/>
</dbReference>
<keyword evidence="2" id="KW-0728">SH3 domain</keyword>
<evidence type="ECO:0000256" key="12">
    <source>
        <dbReference type="PROSITE-ProRule" id="PRU00191"/>
    </source>
</evidence>
<dbReference type="InterPro" id="IPR001245">
    <property type="entry name" value="Ser-Thr/Tyr_kinase_cat_dom"/>
</dbReference>
<dbReference type="Ensembl" id="ENSMPUT00000008382.1">
    <property type="protein sequence ID" value="ENSMPUP00000008251.1"/>
    <property type="gene ID" value="ENSMPUG00000008313.1"/>
</dbReference>
<dbReference type="eggNOG" id="KOG0197">
    <property type="taxonomic scope" value="Eukaryota"/>
</dbReference>
<dbReference type="InterPro" id="IPR011009">
    <property type="entry name" value="Kinase-like_dom_sf"/>
</dbReference>
<keyword evidence="6 13" id="KW-0547">Nucleotide-binding</keyword>
<dbReference type="SMART" id="SM00252">
    <property type="entry name" value="SH2"/>
    <property type="match status" value="1"/>
</dbReference>
<evidence type="ECO:0000256" key="14">
    <source>
        <dbReference type="RuleBase" id="RU362096"/>
    </source>
</evidence>
<dbReference type="PANTHER" id="PTHR24418">
    <property type="entry name" value="TYROSINE-PROTEIN KINASE"/>
    <property type="match status" value="1"/>
</dbReference>
<feature type="binding site" evidence="13">
    <location>
        <position position="217"/>
    </location>
    <ligand>
        <name>ATP</name>
        <dbReference type="ChEBI" id="CHEBI:30616"/>
    </ligand>
</feature>
<dbReference type="InterPro" id="IPR008266">
    <property type="entry name" value="Tyr_kinase_AS"/>
</dbReference>
<dbReference type="GeneTree" id="ENSGT00940000161218"/>
<dbReference type="InterPro" id="IPR036860">
    <property type="entry name" value="SH2_dom_sf"/>
</dbReference>
<evidence type="ECO:0000256" key="7">
    <source>
        <dbReference type="ARBA" id="ARBA00022777"/>
    </source>
</evidence>
<dbReference type="SMART" id="SM00219">
    <property type="entry name" value="TyrKc"/>
    <property type="match status" value="1"/>
</dbReference>
<evidence type="ECO:0000259" key="16">
    <source>
        <dbReference type="PROSITE" id="PS50011"/>
    </source>
</evidence>
<dbReference type="SUPFAM" id="SSF50044">
    <property type="entry name" value="SH3-domain"/>
    <property type="match status" value="1"/>
</dbReference>
<dbReference type="GO" id="GO:0005524">
    <property type="term" value="F:ATP binding"/>
    <property type="evidence" value="ECO:0007669"/>
    <property type="project" value="UniProtKB-UniRule"/>
</dbReference>
<feature type="domain" description="SH2" evidence="15">
    <location>
        <begin position="78"/>
        <end position="168"/>
    </location>
</feature>
<dbReference type="EC" id="2.7.10.2" evidence="14"/>
<keyword evidence="9 12" id="KW-0727">SH2 domain</keyword>
<keyword evidence="8 13" id="KW-0067">ATP-binding</keyword>
<dbReference type="InterPro" id="IPR036028">
    <property type="entry name" value="SH3-like_dom_sf"/>
</dbReference>
<comment type="catalytic activity">
    <reaction evidence="11 14">
        <text>L-tyrosyl-[protein] + ATP = O-phospho-L-tyrosyl-[protein] + ADP + H(+)</text>
        <dbReference type="Rhea" id="RHEA:10596"/>
        <dbReference type="Rhea" id="RHEA-COMP:10136"/>
        <dbReference type="Rhea" id="RHEA-COMP:20101"/>
        <dbReference type="ChEBI" id="CHEBI:15378"/>
        <dbReference type="ChEBI" id="CHEBI:30616"/>
        <dbReference type="ChEBI" id="CHEBI:46858"/>
        <dbReference type="ChEBI" id="CHEBI:61978"/>
        <dbReference type="ChEBI" id="CHEBI:456216"/>
        <dbReference type="EC" id="2.7.10.2"/>
    </reaction>
</comment>
<dbReference type="InParanoid" id="M3YA94"/>
<dbReference type="GO" id="GO:0071300">
    <property type="term" value="P:cellular response to retinoic acid"/>
    <property type="evidence" value="ECO:0007669"/>
    <property type="project" value="Ensembl"/>
</dbReference>
<dbReference type="Gene3D" id="1.10.510.10">
    <property type="entry name" value="Transferase(Phosphotransferase) domain 1"/>
    <property type="match status" value="1"/>
</dbReference>
<dbReference type="PROSITE" id="PS00109">
    <property type="entry name" value="PROTEIN_KINASE_TYR"/>
    <property type="match status" value="1"/>
</dbReference>
<dbReference type="GO" id="GO:0016477">
    <property type="term" value="P:cell migration"/>
    <property type="evidence" value="ECO:0007669"/>
    <property type="project" value="Ensembl"/>
</dbReference>
<dbReference type="PROSITE" id="PS50001">
    <property type="entry name" value="SH2"/>
    <property type="match status" value="1"/>
</dbReference>
<comment type="similarity">
    <text evidence="14">Belongs to the protein kinase superfamily. Tyr protein kinase family.</text>
</comment>
<reference evidence="17" key="1">
    <citation type="submission" date="2024-06" db="UniProtKB">
        <authorList>
            <consortium name="Ensembl"/>
        </authorList>
    </citation>
    <scope>IDENTIFICATION</scope>
</reference>
<evidence type="ECO:0000313" key="17">
    <source>
        <dbReference type="Ensembl" id="ENSMPUP00000008251.1"/>
    </source>
</evidence>
<dbReference type="GO" id="GO:0045926">
    <property type="term" value="P:negative regulation of growth"/>
    <property type="evidence" value="ECO:0007669"/>
    <property type="project" value="Ensembl"/>
</dbReference>